<sequence>MLIVTVGSEQHLDTPDELNRTRTGYRKGMTDRELYQAARGSWVLGEKADGEHFALVAHRGAVLLAIEIHRLVETAPGRRAIEGSILLPGDEVHDAYVGKPVPVESYGNPVRYFDAPVGTKPCRCGCGTSLRSGKFVAGHDAIALHERVRRIGSVAQFIDWFDSMVEPFERSARRQRSDGPDTL</sequence>
<organism evidence="1 2">
    <name type="scientific">Glycomyces albidus</name>
    <dbReference type="NCBI Taxonomy" id="2656774"/>
    <lineage>
        <taxon>Bacteria</taxon>
        <taxon>Bacillati</taxon>
        <taxon>Actinomycetota</taxon>
        <taxon>Actinomycetes</taxon>
        <taxon>Glycomycetales</taxon>
        <taxon>Glycomycetaceae</taxon>
        <taxon>Glycomyces</taxon>
    </lineage>
</organism>
<dbReference type="Proteomes" id="UP000477750">
    <property type="component" value="Unassembled WGS sequence"/>
</dbReference>
<dbReference type="AlphaFoldDB" id="A0A6L5GAW2"/>
<proteinExistence type="predicted"/>
<keyword evidence="2" id="KW-1185">Reference proteome</keyword>
<protein>
    <submittedName>
        <fullName evidence="1">Uncharacterized protein</fullName>
    </submittedName>
</protein>
<evidence type="ECO:0000313" key="2">
    <source>
        <dbReference type="Proteomes" id="UP000477750"/>
    </source>
</evidence>
<gene>
    <name evidence="1" type="ORF">GFD30_14400</name>
</gene>
<reference evidence="1 2" key="1">
    <citation type="submission" date="2019-10" db="EMBL/GenBank/DDBJ databases">
        <title>Glycomyces albidus sp. nov., a novel actinomycete isolated from rhizosphere soil of wheat (Triticum aestivum L.).</title>
        <authorList>
            <person name="Qian L."/>
        </authorList>
    </citation>
    <scope>NUCLEOTIDE SEQUENCE [LARGE SCALE GENOMIC DNA]</scope>
    <source>
        <strain evidence="1 2">NEAU-7082</strain>
    </source>
</reference>
<dbReference type="EMBL" id="WIAO01000016">
    <property type="protein sequence ID" value="MQM26751.1"/>
    <property type="molecule type" value="Genomic_DNA"/>
</dbReference>
<name>A0A6L5GAW2_9ACTN</name>
<accession>A0A6L5GAW2</accession>
<evidence type="ECO:0000313" key="1">
    <source>
        <dbReference type="EMBL" id="MQM26751.1"/>
    </source>
</evidence>
<comment type="caution">
    <text evidence="1">The sequence shown here is derived from an EMBL/GenBank/DDBJ whole genome shotgun (WGS) entry which is preliminary data.</text>
</comment>
<dbReference type="RefSeq" id="WP_153025907.1">
    <property type="nucleotide sequence ID" value="NZ_WIAO01000016.1"/>
</dbReference>